<organism evidence="1 2">
    <name type="scientific">Aeoliella mucimassa</name>
    <dbReference type="NCBI Taxonomy" id="2527972"/>
    <lineage>
        <taxon>Bacteria</taxon>
        <taxon>Pseudomonadati</taxon>
        <taxon>Planctomycetota</taxon>
        <taxon>Planctomycetia</taxon>
        <taxon>Pirellulales</taxon>
        <taxon>Lacipirellulaceae</taxon>
        <taxon>Aeoliella</taxon>
    </lineage>
</organism>
<dbReference type="InterPro" id="IPR009057">
    <property type="entry name" value="Homeodomain-like_sf"/>
</dbReference>
<dbReference type="Proteomes" id="UP000315750">
    <property type="component" value="Chromosome"/>
</dbReference>
<dbReference type="InterPro" id="IPR007367">
    <property type="entry name" value="DUF433"/>
</dbReference>
<reference evidence="1 2" key="1">
    <citation type="submission" date="2019-02" db="EMBL/GenBank/DDBJ databases">
        <title>Deep-cultivation of Planctomycetes and their phenomic and genomic characterization uncovers novel biology.</title>
        <authorList>
            <person name="Wiegand S."/>
            <person name="Jogler M."/>
            <person name="Boedeker C."/>
            <person name="Pinto D."/>
            <person name="Vollmers J."/>
            <person name="Rivas-Marin E."/>
            <person name="Kohn T."/>
            <person name="Peeters S.H."/>
            <person name="Heuer A."/>
            <person name="Rast P."/>
            <person name="Oberbeckmann S."/>
            <person name="Bunk B."/>
            <person name="Jeske O."/>
            <person name="Meyerdierks A."/>
            <person name="Storesund J.E."/>
            <person name="Kallscheuer N."/>
            <person name="Luecker S."/>
            <person name="Lage O.M."/>
            <person name="Pohl T."/>
            <person name="Merkel B.J."/>
            <person name="Hornburger P."/>
            <person name="Mueller R.-W."/>
            <person name="Bruemmer F."/>
            <person name="Labrenz M."/>
            <person name="Spormann A.M."/>
            <person name="Op den Camp H."/>
            <person name="Overmann J."/>
            <person name="Amann R."/>
            <person name="Jetten M.S.M."/>
            <person name="Mascher T."/>
            <person name="Medema M.H."/>
            <person name="Devos D.P."/>
            <person name="Kaster A.-K."/>
            <person name="Ovreas L."/>
            <person name="Rohde M."/>
            <person name="Galperin M.Y."/>
            <person name="Jogler C."/>
        </authorList>
    </citation>
    <scope>NUCLEOTIDE SEQUENCE [LARGE SCALE GENOMIC DNA]</scope>
    <source>
        <strain evidence="1 2">Pan181</strain>
    </source>
</reference>
<dbReference type="AlphaFoldDB" id="A0A518AI95"/>
<name>A0A518AI95_9BACT</name>
<sequence length="72" mass="7962">MPDWRTLAEVEQQTGLVSGEWVFRGTRVPVAALFENLRDGATIEQFIEWFPGVTLSQVRAVLDCEASTAHAG</sequence>
<dbReference type="OrthoDB" id="9808242at2"/>
<proteinExistence type="predicted"/>
<accession>A0A518AI95</accession>
<dbReference type="Pfam" id="PF04255">
    <property type="entry name" value="DUF433"/>
    <property type="match status" value="1"/>
</dbReference>
<dbReference type="Gene3D" id="1.10.10.10">
    <property type="entry name" value="Winged helix-like DNA-binding domain superfamily/Winged helix DNA-binding domain"/>
    <property type="match status" value="1"/>
</dbReference>
<dbReference type="SUPFAM" id="SSF46689">
    <property type="entry name" value="Homeodomain-like"/>
    <property type="match status" value="1"/>
</dbReference>
<protein>
    <recommendedName>
        <fullName evidence="3">DUF433 domain-containing protein</fullName>
    </recommendedName>
</protein>
<keyword evidence="2" id="KW-1185">Reference proteome</keyword>
<dbReference type="EMBL" id="CP036278">
    <property type="protein sequence ID" value="QDU54447.1"/>
    <property type="molecule type" value="Genomic_DNA"/>
</dbReference>
<gene>
    <name evidence="1" type="ORF">Pan181_06290</name>
</gene>
<evidence type="ECO:0000313" key="1">
    <source>
        <dbReference type="EMBL" id="QDU54447.1"/>
    </source>
</evidence>
<evidence type="ECO:0000313" key="2">
    <source>
        <dbReference type="Proteomes" id="UP000315750"/>
    </source>
</evidence>
<evidence type="ECO:0008006" key="3">
    <source>
        <dbReference type="Google" id="ProtNLM"/>
    </source>
</evidence>
<dbReference type="InterPro" id="IPR036388">
    <property type="entry name" value="WH-like_DNA-bd_sf"/>
</dbReference>
<dbReference type="KEGG" id="amuc:Pan181_06290"/>
<dbReference type="RefSeq" id="WP_145245428.1">
    <property type="nucleotide sequence ID" value="NZ_CP036278.1"/>
</dbReference>